<keyword evidence="5" id="KW-1185">Reference proteome</keyword>
<dbReference type="PANTHER" id="PTHR21660">
    <property type="entry name" value="THIOESTERASE SUPERFAMILY MEMBER-RELATED"/>
    <property type="match status" value="1"/>
</dbReference>
<dbReference type="InterPro" id="IPR029069">
    <property type="entry name" value="HotDog_dom_sf"/>
</dbReference>
<dbReference type="EMBL" id="CP072649">
    <property type="protein sequence ID" value="QUW04280.1"/>
    <property type="molecule type" value="Genomic_DNA"/>
</dbReference>
<proteinExistence type="inferred from homology"/>
<gene>
    <name evidence="4" type="ORF">J8C06_14675</name>
</gene>
<dbReference type="InterPro" id="IPR003736">
    <property type="entry name" value="PAAI_dom"/>
</dbReference>
<dbReference type="CDD" id="cd03443">
    <property type="entry name" value="PaaI_thioesterase"/>
    <property type="match status" value="1"/>
</dbReference>
<protein>
    <submittedName>
        <fullName evidence="4">PaaI family thioesterase</fullName>
    </submittedName>
</protein>
<dbReference type="SUPFAM" id="SSF54637">
    <property type="entry name" value="Thioesterase/thiol ester dehydrase-isomerase"/>
    <property type="match status" value="1"/>
</dbReference>
<comment type="similarity">
    <text evidence="1">Belongs to the thioesterase PaaI family.</text>
</comment>
<dbReference type="InterPro" id="IPR039298">
    <property type="entry name" value="ACOT13"/>
</dbReference>
<evidence type="ECO:0000256" key="1">
    <source>
        <dbReference type="ARBA" id="ARBA00008324"/>
    </source>
</evidence>
<accession>A0ABX8BFI9</accession>
<evidence type="ECO:0000313" key="4">
    <source>
        <dbReference type="EMBL" id="QUW04280.1"/>
    </source>
</evidence>
<dbReference type="NCBIfam" id="TIGR00369">
    <property type="entry name" value="unchar_dom_1"/>
    <property type="match status" value="1"/>
</dbReference>
<dbReference type="PANTHER" id="PTHR21660:SF1">
    <property type="entry name" value="ACYL-COENZYME A THIOESTERASE 13"/>
    <property type="match status" value="1"/>
</dbReference>
<evidence type="ECO:0000256" key="2">
    <source>
        <dbReference type="ARBA" id="ARBA00022801"/>
    </source>
</evidence>
<sequence length="150" mass="16100">MSNNRLKAFQRLIGQPLAEHSPSPLARWLGGTLEHAAPGETTFAFVVRTDMANPAGILHGGAAAAIMDEVIGATVHGTLEVNVFYTSVNLVIDFLDSVPVGAAITATTRVIRQGKTIINAECWLRDAQERLLAHATTNMLRTNVPLQMGE</sequence>
<name>A0ABX8BFI9_9BACT</name>
<organism evidence="4 5">
    <name type="scientific">Chloracidobacterium validum</name>
    <dbReference type="NCBI Taxonomy" id="2821543"/>
    <lineage>
        <taxon>Bacteria</taxon>
        <taxon>Pseudomonadati</taxon>
        <taxon>Acidobacteriota</taxon>
        <taxon>Terriglobia</taxon>
        <taxon>Terriglobales</taxon>
        <taxon>Acidobacteriaceae</taxon>
        <taxon>Chloracidobacterium</taxon>
    </lineage>
</organism>
<evidence type="ECO:0000313" key="5">
    <source>
        <dbReference type="Proteomes" id="UP000676506"/>
    </source>
</evidence>
<dbReference type="RefSeq" id="WP_211430169.1">
    <property type="nucleotide sequence ID" value="NZ_CP072649.1"/>
</dbReference>
<feature type="domain" description="Thioesterase" evidence="3">
    <location>
        <begin position="56"/>
        <end position="132"/>
    </location>
</feature>
<dbReference type="Proteomes" id="UP000676506">
    <property type="component" value="Chromosome 2"/>
</dbReference>
<dbReference type="InterPro" id="IPR006683">
    <property type="entry name" value="Thioestr_dom"/>
</dbReference>
<keyword evidence="2" id="KW-0378">Hydrolase</keyword>
<dbReference type="Gene3D" id="3.10.129.10">
    <property type="entry name" value="Hotdog Thioesterase"/>
    <property type="match status" value="1"/>
</dbReference>
<evidence type="ECO:0000259" key="3">
    <source>
        <dbReference type="Pfam" id="PF03061"/>
    </source>
</evidence>
<dbReference type="Pfam" id="PF03061">
    <property type="entry name" value="4HBT"/>
    <property type="match status" value="1"/>
</dbReference>
<reference evidence="4 5" key="1">
    <citation type="submission" date="2021-03" db="EMBL/GenBank/DDBJ databases">
        <title>Genomic and phenotypic characterization of Chloracidobacterium isolates provides evidence for multiple species.</title>
        <authorList>
            <person name="Saini M.K."/>
            <person name="Costas A.M.G."/>
            <person name="Tank M."/>
            <person name="Bryant D.A."/>
        </authorList>
    </citation>
    <scope>NUCLEOTIDE SEQUENCE [LARGE SCALE GENOMIC DNA]</scope>
    <source>
        <strain evidence="4 5">BV2-C</strain>
    </source>
</reference>